<dbReference type="PANTHER" id="PTHR46599">
    <property type="entry name" value="PIGGYBAC TRANSPOSABLE ELEMENT-DERIVED PROTEIN 4"/>
    <property type="match status" value="1"/>
</dbReference>
<keyword evidence="2" id="KW-1185">Reference proteome</keyword>
<dbReference type="Proteomes" id="UP000504631">
    <property type="component" value="Unplaced"/>
</dbReference>
<protein>
    <submittedName>
        <fullName evidence="3">Uncharacterized protein LOC117239027</fullName>
    </submittedName>
</protein>
<dbReference type="AlphaFoldDB" id="A0A6J3L3F4"/>
<evidence type="ECO:0000313" key="3">
    <source>
        <dbReference type="RefSeq" id="XP_033360173.1"/>
    </source>
</evidence>
<feature type="domain" description="PiggyBac transposable element-derived protein" evidence="1">
    <location>
        <begin position="5"/>
        <end position="98"/>
    </location>
</feature>
<sequence length="339" mass="39600">MREQTITKEEFWTFIAVIINMGTMPVANIQEYWSRHQASHIPFYSDTFTRDRFTQIFRMLHVRIVSAQGANSTTCLQLISGYLDYMNSKFLNYFITSEENIYIFPGFICGILPYYESLTTQTLIRPDLPVSTRIPLHLYIMLLNKIPRSQRHHMFTDRYYTSYILATELHKLKCYLTGAILINRKELPDGIKKLNLKKIPMTAYRMNNNLILAWKDKRIVTLLTNWHNAEMGIVERTFRHGTWTVVKEAIVIINITSSSWEKLIGLIISDNAASIKAAIRMLERPNITSDMCRSLVTCIKYSSTVTKDKLQRMQNLVNVPNQIDNRSDNKMEFYISNIQ</sequence>
<evidence type="ECO:0000313" key="2">
    <source>
        <dbReference type="Proteomes" id="UP000504631"/>
    </source>
</evidence>
<proteinExistence type="predicted"/>
<evidence type="ECO:0000259" key="1">
    <source>
        <dbReference type="Pfam" id="PF13843"/>
    </source>
</evidence>
<dbReference type="RefSeq" id="XP_033360173.1">
    <property type="nucleotide sequence ID" value="XM_033504282.1"/>
</dbReference>
<gene>
    <name evidence="3" type="primary">LOC117239027</name>
</gene>
<dbReference type="Pfam" id="PF13843">
    <property type="entry name" value="DDE_Tnp_1_7"/>
    <property type="match status" value="2"/>
</dbReference>
<dbReference type="KEGG" id="bvk:117239027"/>
<dbReference type="PANTHER" id="PTHR46599:SF3">
    <property type="entry name" value="PIGGYBAC TRANSPOSABLE ELEMENT-DERIVED PROTEIN 4"/>
    <property type="match status" value="1"/>
</dbReference>
<feature type="domain" description="PiggyBac transposable element-derived protein" evidence="1">
    <location>
        <begin position="107"/>
        <end position="244"/>
    </location>
</feature>
<reference evidence="3" key="1">
    <citation type="submission" date="2025-08" db="UniProtKB">
        <authorList>
            <consortium name="RefSeq"/>
        </authorList>
    </citation>
    <scope>IDENTIFICATION</scope>
    <source>
        <tissue evidence="3">Muscle</tissue>
    </source>
</reference>
<organism evidence="2 3">
    <name type="scientific">Bombus vosnesenskii</name>
    <dbReference type="NCBI Taxonomy" id="207650"/>
    <lineage>
        <taxon>Eukaryota</taxon>
        <taxon>Metazoa</taxon>
        <taxon>Ecdysozoa</taxon>
        <taxon>Arthropoda</taxon>
        <taxon>Hexapoda</taxon>
        <taxon>Insecta</taxon>
        <taxon>Pterygota</taxon>
        <taxon>Neoptera</taxon>
        <taxon>Endopterygota</taxon>
        <taxon>Hymenoptera</taxon>
        <taxon>Apocrita</taxon>
        <taxon>Aculeata</taxon>
        <taxon>Apoidea</taxon>
        <taxon>Anthophila</taxon>
        <taxon>Apidae</taxon>
        <taxon>Bombus</taxon>
        <taxon>Pyrobombus</taxon>
    </lineage>
</organism>
<dbReference type="InterPro" id="IPR029526">
    <property type="entry name" value="PGBD"/>
</dbReference>
<accession>A0A6J3L3F4</accession>
<name>A0A6J3L3F4_9HYME</name>
<dbReference type="GeneID" id="117239027"/>